<organism evidence="1">
    <name type="scientific">human gut metagenome</name>
    <dbReference type="NCBI Taxonomy" id="408170"/>
    <lineage>
        <taxon>unclassified sequences</taxon>
        <taxon>metagenomes</taxon>
        <taxon>organismal metagenomes</taxon>
    </lineage>
</organism>
<evidence type="ECO:0000313" key="1">
    <source>
        <dbReference type="EMBL" id="ETJ37943.1"/>
    </source>
</evidence>
<sequence>SYIFYYKEEEFADIVIATLGNDAGIIGAAILG</sequence>
<reference evidence="1" key="1">
    <citation type="submission" date="2013-12" db="EMBL/GenBank/DDBJ databases">
        <title>A Varibaculum cambriense genome reconstructed from a premature infant gut community with otherwise low bacterial novelty that shifts toward anaerobic metabolism during the third week of life.</title>
        <authorList>
            <person name="Brown C.T."/>
            <person name="Sharon I."/>
            <person name="Thomas B.C."/>
            <person name="Castelle C.J."/>
            <person name="Morowitz M.J."/>
            <person name="Banfield J.F."/>
        </authorList>
    </citation>
    <scope>NUCLEOTIDE SEQUENCE</scope>
</reference>
<comment type="caution">
    <text evidence="1">The sequence shown here is derived from an EMBL/GenBank/DDBJ whole genome shotgun (WGS) entry which is preliminary data.</text>
</comment>
<protein>
    <submittedName>
        <fullName evidence="1">Uncharacterized protein</fullName>
    </submittedName>
</protein>
<gene>
    <name evidence="1" type="ORF">Q604_UNBC07877G0001</name>
</gene>
<dbReference type="EMBL" id="AZMM01007877">
    <property type="protein sequence ID" value="ETJ37943.1"/>
    <property type="molecule type" value="Genomic_DNA"/>
</dbReference>
<proteinExistence type="predicted"/>
<dbReference type="AlphaFoldDB" id="W1Y5W7"/>
<name>W1Y5W7_9ZZZZ</name>
<accession>W1Y5W7</accession>
<feature type="non-terminal residue" evidence="1">
    <location>
        <position position="1"/>
    </location>
</feature>